<keyword evidence="2 5" id="KW-0812">Transmembrane</keyword>
<dbReference type="Gene3D" id="1.20.1250.20">
    <property type="entry name" value="MFS general substrate transporter like domains"/>
    <property type="match status" value="2"/>
</dbReference>
<keyword evidence="8" id="KW-1185">Reference proteome</keyword>
<comment type="caution">
    <text evidence="7">The sequence shown here is derived from an EMBL/GenBank/DDBJ whole genome shotgun (WGS) entry which is preliminary data.</text>
</comment>
<dbReference type="PROSITE" id="PS50850">
    <property type="entry name" value="MFS"/>
    <property type="match status" value="1"/>
</dbReference>
<dbReference type="AlphaFoldDB" id="A0A927GF82"/>
<keyword evidence="4 5" id="KW-0472">Membrane</keyword>
<comment type="subcellular location">
    <subcellularLocation>
        <location evidence="1">Membrane</location>
        <topology evidence="1">Multi-pass membrane protein</topology>
    </subcellularLocation>
</comment>
<feature type="transmembrane region" description="Helical" evidence="5">
    <location>
        <begin position="84"/>
        <end position="103"/>
    </location>
</feature>
<evidence type="ECO:0000259" key="6">
    <source>
        <dbReference type="PROSITE" id="PS50850"/>
    </source>
</evidence>
<proteinExistence type="predicted"/>
<dbReference type="PANTHER" id="PTHR23508:SF10">
    <property type="entry name" value="CARBOXYLIC ACID TRANSPORTER PROTEIN HOMOLOG"/>
    <property type="match status" value="1"/>
</dbReference>
<feature type="transmembrane region" description="Helical" evidence="5">
    <location>
        <begin position="144"/>
        <end position="166"/>
    </location>
</feature>
<feature type="transmembrane region" description="Helical" evidence="5">
    <location>
        <begin position="57"/>
        <end position="77"/>
    </location>
</feature>
<dbReference type="Pfam" id="PF07690">
    <property type="entry name" value="MFS_1"/>
    <property type="match status" value="1"/>
</dbReference>
<feature type="transmembrane region" description="Helical" evidence="5">
    <location>
        <begin position="109"/>
        <end position="132"/>
    </location>
</feature>
<dbReference type="Proteomes" id="UP000653797">
    <property type="component" value="Unassembled WGS sequence"/>
</dbReference>
<feature type="transmembrane region" description="Helical" evidence="5">
    <location>
        <begin position="172"/>
        <end position="190"/>
    </location>
</feature>
<feature type="transmembrane region" description="Helical" evidence="5">
    <location>
        <begin position="260"/>
        <end position="280"/>
    </location>
</feature>
<feature type="transmembrane region" description="Helical" evidence="5">
    <location>
        <begin position="380"/>
        <end position="397"/>
    </location>
</feature>
<dbReference type="InterPro" id="IPR005829">
    <property type="entry name" value="Sugar_transporter_CS"/>
</dbReference>
<feature type="transmembrane region" description="Helical" evidence="5">
    <location>
        <begin position="287"/>
        <end position="304"/>
    </location>
</feature>
<dbReference type="InterPro" id="IPR011701">
    <property type="entry name" value="MFS"/>
</dbReference>
<feature type="transmembrane region" description="Helical" evidence="5">
    <location>
        <begin position="21"/>
        <end position="45"/>
    </location>
</feature>
<evidence type="ECO:0000256" key="4">
    <source>
        <dbReference type="ARBA" id="ARBA00023136"/>
    </source>
</evidence>
<dbReference type="EMBL" id="JACXAA010000009">
    <property type="protein sequence ID" value="MBD2755617.1"/>
    <property type="molecule type" value="Genomic_DNA"/>
</dbReference>
<gene>
    <name evidence="7" type="ORF">IC230_22125</name>
</gene>
<dbReference type="SUPFAM" id="SSF103473">
    <property type="entry name" value="MFS general substrate transporter"/>
    <property type="match status" value="1"/>
</dbReference>
<feature type="transmembrane region" description="Helical" evidence="5">
    <location>
        <begin position="355"/>
        <end position="374"/>
    </location>
</feature>
<evidence type="ECO:0000313" key="7">
    <source>
        <dbReference type="EMBL" id="MBD2755617.1"/>
    </source>
</evidence>
<dbReference type="PROSITE" id="PS00217">
    <property type="entry name" value="SUGAR_TRANSPORT_2"/>
    <property type="match status" value="1"/>
</dbReference>
<name>A0A927GF82_9BACT</name>
<dbReference type="PANTHER" id="PTHR23508">
    <property type="entry name" value="CARBOXYLIC ACID TRANSPORTER PROTEIN HOMOLOG"/>
    <property type="match status" value="1"/>
</dbReference>
<feature type="transmembrane region" description="Helical" evidence="5">
    <location>
        <begin position="219"/>
        <end position="240"/>
    </location>
</feature>
<evidence type="ECO:0000256" key="5">
    <source>
        <dbReference type="SAM" id="Phobius"/>
    </source>
</evidence>
<feature type="domain" description="Major facilitator superfamily (MFS) profile" evidence="6">
    <location>
        <begin position="20"/>
        <end position="403"/>
    </location>
</feature>
<reference evidence="7" key="1">
    <citation type="submission" date="2020-09" db="EMBL/GenBank/DDBJ databases">
        <authorList>
            <person name="Kim M.K."/>
        </authorList>
    </citation>
    <scope>NUCLEOTIDE SEQUENCE</scope>
    <source>
        <strain evidence="7">BT704</strain>
    </source>
</reference>
<evidence type="ECO:0000256" key="1">
    <source>
        <dbReference type="ARBA" id="ARBA00004141"/>
    </source>
</evidence>
<dbReference type="GO" id="GO:0005886">
    <property type="term" value="C:plasma membrane"/>
    <property type="evidence" value="ECO:0007669"/>
    <property type="project" value="TreeGrafter"/>
</dbReference>
<feature type="transmembrane region" description="Helical" evidence="5">
    <location>
        <begin position="319"/>
        <end position="343"/>
    </location>
</feature>
<sequence length="405" mass="43754">MNQVLMSPIPETTDRADWRSFSLCFACYVLGGTVSTLLSVFLPVILPDLGAEGSSGAVLNAAFLYGWVGGGLGFGLIADRVGRVRALTLATALVGFFTLLSVWSTSWPMLAGFRFMAGMGVGGVLVVTTIYLSEIWPERGRPVVLGLLAMSFPVGIVLAGSLNLLVAQWRQAFWLGTIPLVLALLVVNWLPESTRWQTIRQTTSTRDQSLWQPQYRVNVVQGSIIFSAVLIGLWAVFSWTPSWVQTLFTSDVDARQARGLTMMLFGMGGILGGALSGFLVNRFGMRTTLLATFASCLLACWLLFGTNRVFSPIIYAETALLSLCFGVSQGTLSSFIPLLFPIAIRATASGFCFNIGRILTATGVFFVGSLVTVFGGLDKALIFFSLTFALAFIATWFSRQATSSN</sequence>
<keyword evidence="3 5" id="KW-1133">Transmembrane helix</keyword>
<dbReference type="GO" id="GO:0046943">
    <property type="term" value="F:carboxylic acid transmembrane transporter activity"/>
    <property type="evidence" value="ECO:0007669"/>
    <property type="project" value="TreeGrafter"/>
</dbReference>
<organism evidence="7 8">
    <name type="scientific">Spirosoma validum</name>
    <dbReference type="NCBI Taxonomy" id="2771355"/>
    <lineage>
        <taxon>Bacteria</taxon>
        <taxon>Pseudomonadati</taxon>
        <taxon>Bacteroidota</taxon>
        <taxon>Cytophagia</taxon>
        <taxon>Cytophagales</taxon>
        <taxon>Cytophagaceae</taxon>
        <taxon>Spirosoma</taxon>
    </lineage>
</organism>
<dbReference type="InterPro" id="IPR020846">
    <property type="entry name" value="MFS_dom"/>
</dbReference>
<dbReference type="RefSeq" id="WP_191041247.1">
    <property type="nucleotide sequence ID" value="NZ_JACXAA010000009.1"/>
</dbReference>
<evidence type="ECO:0000313" key="8">
    <source>
        <dbReference type="Proteomes" id="UP000653797"/>
    </source>
</evidence>
<protein>
    <submittedName>
        <fullName evidence="7">MFS transporter</fullName>
    </submittedName>
</protein>
<evidence type="ECO:0000256" key="2">
    <source>
        <dbReference type="ARBA" id="ARBA00022692"/>
    </source>
</evidence>
<accession>A0A927GF82</accession>
<evidence type="ECO:0000256" key="3">
    <source>
        <dbReference type="ARBA" id="ARBA00022989"/>
    </source>
</evidence>
<dbReference type="InterPro" id="IPR036259">
    <property type="entry name" value="MFS_trans_sf"/>
</dbReference>